<dbReference type="PANTHER" id="PTHR46404:SF1">
    <property type="entry name" value="DNA POLYMERASE IOTA"/>
    <property type="match status" value="1"/>
</dbReference>
<dbReference type="Pfam" id="PF21999">
    <property type="entry name" value="IMS_HHH_1"/>
    <property type="match status" value="1"/>
</dbReference>
<keyword evidence="2" id="KW-0237">DNA synthesis</keyword>
<evidence type="ECO:0000256" key="4">
    <source>
        <dbReference type="SAM" id="MobiDB-lite"/>
    </source>
</evidence>
<dbReference type="InterPro" id="IPR025527">
    <property type="entry name" value="HUWE1/Rev1_UBM"/>
</dbReference>
<feature type="compositionally biased region" description="Basic and acidic residues" evidence="4">
    <location>
        <begin position="544"/>
        <end position="557"/>
    </location>
</feature>
<dbReference type="Gene3D" id="3.40.1170.60">
    <property type="match status" value="1"/>
</dbReference>
<reference evidence="6" key="1">
    <citation type="submission" date="2019-08" db="EMBL/GenBank/DDBJ databases">
        <title>The improved chromosome-level genome for the pearl oyster Pinctada fucata martensii using PacBio sequencing and Hi-C.</title>
        <authorList>
            <person name="Zheng Z."/>
        </authorList>
    </citation>
    <scope>NUCLEOTIDE SEQUENCE</scope>
    <source>
        <strain evidence="6">ZZ-2019</strain>
        <tissue evidence="6">Adductor muscle</tissue>
    </source>
</reference>
<feature type="compositionally biased region" description="Basic residues" evidence="4">
    <location>
        <begin position="822"/>
        <end position="832"/>
    </location>
</feature>
<dbReference type="Gene3D" id="3.30.1490.100">
    <property type="entry name" value="DNA polymerase, Y-family, little finger domain"/>
    <property type="match status" value="1"/>
</dbReference>
<evidence type="ECO:0000256" key="3">
    <source>
        <dbReference type="ARBA" id="ARBA00022679"/>
    </source>
</evidence>
<proteinExistence type="inferred from homology"/>
<feature type="region of interest" description="Disordered" evidence="4">
    <location>
        <begin position="525"/>
        <end position="604"/>
    </location>
</feature>
<dbReference type="PIRSF" id="PIRSF036603">
    <property type="entry name" value="DPol_eta"/>
    <property type="match status" value="1"/>
</dbReference>
<dbReference type="PANTHER" id="PTHR46404">
    <property type="entry name" value="DNA POLYMERASE IOTA"/>
    <property type="match status" value="1"/>
</dbReference>
<comment type="caution">
    <text evidence="6">The sequence shown here is derived from an EMBL/GenBank/DDBJ whole genome shotgun (WGS) entry which is preliminary data.</text>
</comment>
<protein>
    <recommendedName>
        <fullName evidence="5">UmuC domain-containing protein</fullName>
    </recommendedName>
</protein>
<dbReference type="EMBL" id="VSWD01000007">
    <property type="protein sequence ID" value="KAK3098369.1"/>
    <property type="molecule type" value="Genomic_DNA"/>
</dbReference>
<feature type="region of interest" description="Disordered" evidence="4">
    <location>
        <begin position="809"/>
        <end position="847"/>
    </location>
</feature>
<dbReference type="Proteomes" id="UP001186944">
    <property type="component" value="Unassembled WGS sequence"/>
</dbReference>
<dbReference type="AlphaFoldDB" id="A0AA89BXT4"/>
<dbReference type="FunFam" id="3.40.1170.60:FF:000006">
    <property type="entry name" value="DNA polymerase iota"/>
    <property type="match status" value="1"/>
</dbReference>
<organism evidence="6 7">
    <name type="scientific">Pinctada imbricata</name>
    <name type="common">Atlantic pearl-oyster</name>
    <name type="synonym">Pinctada martensii</name>
    <dbReference type="NCBI Taxonomy" id="66713"/>
    <lineage>
        <taxon>Eukaryota</taxon>
        <taxon>Metazoa</taxon>
        <taxon>Spiralia</taxon>
        <taxon>Lophotrochozoa</taxon>
        <taxon>Mollusca</taxon>
        <taxon>Bivalvia</taxon>
        <taxon>Autobranchia</taxon>
        <taxon>Pteriomorphia</taxon>
        <taxon>Pterioida</taxon>
        <taxon>Pterioidea</taxon>
        <taxon>Pteriidae</taxon>
        <taxon>Pinctada</taxon>
    </lineage>
</organism>
<dbReference type="InterPro" id="IPR017961">
    <property type="entry name" value="DNA_pol_Y-fam_little_finger"/>
</dbReference>
<dbReference type="InterPro" id="IPR053848">
    <property type="entry name" value="IMS_HHH_1"/>
</dbReference>
<dbReference type="GO" id="GO:0003684">
    <property type="term" value="F:damaged DNA binding"/>
    <property type="evidence" value="ECO:0007669"/>
    <property type="project" value="InterPro"/>
</dbReference>
<dbReference type="Pfam" id="PF11799">
    <property type="entry name" value="IMS_C"/>
    <property type="match status" value="1"/>
</dbReference>
<dbReference type="Gene3D" id="1.10.150.20">
    <property type="entry name" value="5' to 3' exonuclease, C-terminal subdomain"/>
    <property type="match status" value="1"/>
</dbReference>
<gene>
    <name evidence="6" type="ORF">FSP39_018867</name>
</gene>
<keyword evidence="3" id="KW-0808">Transferase</keyword>
<dbReference type="InterPro" id="IPR001126">
    <property type="entry name" value="UmuC"/>
</dbReference>
<dbReference type="InterPro" id="IPR043502">
    <property type="entry name" value="DNA/RNA_pol_sf"/>
</dbReference>
<feature type="domain" description="UmuC" evidence="5">
    <location>
        <begin position="65"/>
        <end position="282"/>
    </location>
</feature>
<dbReference type="GO" id="GO:0006281">
    <property type="term" value="P:DNA repair"/>
    <property type="evidence" value="ECO:0007669"/>
    <property type="project" value="InterPro"/>
</dbReference>
<evidence type="ECO:0000313" key="7">
    <source>
        <dbReference type="Proteomes" id="UP001186944"/>
    </source>
</evidence>
<dbReference type="PROSITE" id="PS50173">
    <property type="entry name" value="UMUC"/>
    <property type="match status" value="1"/>
</dbReference>
<comment type="similarity">
    <text evidence="1">Belongs to the DNA polymerase type-Y family.</text>
</comment>
<evidence type="ECO:0000313" key="6">
    <source>
        <dbReference type="EMBL" id="KAK3098369.1"/>
    </source>
</evidence>
<dbReference type="Pfam" id="PF14377">
    <property type="entry name" value="UBM"/>
    <property type="match status" value="2"/>
</dbReference>
<feature type="compositionally biased region" description="Basic and acidic residues" evidence="4">
    <location>
        <begin position="572"/>
        <end position="584"/>
    </location>
</feature>
<keyword evidence="7" id="KW-1185">Reference proteome</keyword>
<dbReference type="FunFam" id="3.30.1490.100:FF:000003">
    <property type="entry name" value="Polymerase (DNA directed) iota"/>
    <property type="match status" value="1"/>
</dbReference>
<dbReference type="SUPFAM" id="SSF100879">
    <property type="entry name" value="Lesion bypass DNA polymerase (Y-family), little finger domain"/>
    <property type="match status" value="1"/>
</dbReference>
<sequence>MIDDDTDSGDEEWQEPIDLVMHPHITNVDDVGSSSRSVFKEGRRKILASSSTQNACRPSDHARTIVHIDVDCFYAQVEMLRNPELKDKPLGIQQKFIVVTCNYKAREYGVTKLMTLKDAKEKCPQLVLVSGEDLTNYRHVSYKISEFLLKYTPLVERLGFDENYLDISSLVEQRIQGNDFTDEVKGHVYTPTCSSSDTGDMSVCTCGCRQRITVGSQVADDIRQALFEEIGITCCAGISYNKLLAKLVGERHKPNQQTTLFPHCVQDLMTSLGKVRKIPGIGSAMMKRLESLGIYTVTDLQNYRLNDLKSQLGESQAEHIHRLSMGIDEDMVHTYGKPQTISDEDSYNYKKCCTLVDARGKIRSLLLNLIKRLEEDDRLAGTMRLTICRIIDNKFRNRESKQCPLPPSLMSKISSKADDVIQRLEALALSLLQKIFDTSKPFQIALMNIAFCNLQEKPKNSISLFFSPKAKPSEKSNQSHDFVCKGRSNCSVIVSDPGQKDLSHSNTQTNERCLLLSQKSGKETVHSVENTDIPPGAVVCTSSAEKRKSLQNDEPSSKKPKQSNDLQGPSSYDRHNPSSEERKTSISTCDSQNSCEGKKSHEGSDSLASVGEIDLCVLAELPVNIQEEIMSQLTAGQKANLTSMTPMTSTKSRSDCGVKTSHRSIISHSQSIFDDKCVEDMEKKNALKMIRNTECDHGHTVSQFNEDSSKKKRNSTVLTSQCQAVQSDSAVPSSSVTPLPSNIDKSDSAVPSSSVTPLPSNIDKSDSAVPSSSVTPLPSNIDREVFLSLPPDIQREVLGDQQGLLTTKLHSTDTKSKASKGQVRKNTTKKTKSNTDGNILKFFNKNP</sequence>
<dbReference type="Gene3D" id="6.10.250.1630">
    <property type="match status" value="1"/>
</dbReference>
<dbReference type="InterPro" id="IPR043128">
    <property type="entry name" value="Rev_trsase/Diguanyl_cyclase"/>
</dbReference>
<accession>A0AA89BXT4</accession>
<name>A0AA89BXT4_PINIB</name>
<feature type="compositionally biased region" description="Polar residues" evidence="4">
    <location>
        <begin position="749"/>
        <end position="759"/>
    </location>
</feature>
<evidence type="ECO:0000256" key="2">
    <source>
        <dbReference type="ARBA" id="ARBA00022634"/>
    </source>
</evidence>
<dbReference type="SUPFAM" id="SSF56672">
    <property type="entry name" value="DNA/RNA polymerases"/>
    <property type="match status" value="1"/>
</dbReference>
<dbReference type="GO" id="GO:0003887">
    <property type="term" value="F:DNA-directed DNA polymerase activity"/>
    <property type="evidence" value="ECO:0007669"/>
    <property type="project" value="InterPro"/>
</dbReference>
<feature type="compositionally biased region" description="Polar residues" evidence="4">
    <location>
        <begin position="715"/>
        <end position="740"/>
    </location>
</feature>
<dbReference type="InterPro" id="IPR036775">
    <property type="entry name" value="DNA_pol_Y-fam_lit_finger_sf"/>
</dbReference>
<feature type="compositionally biased region" description="Polar residues" evidence="4">
    <location>
        <begin position="585"/>
        <end position="595"/>
    </location>
</feature>
<dbReference type="Pfam" id="PF00817">
    <property type="entry name" value="IMS"/>
    <property type="match status" value="1"/>
</dbReference>
<evidence type="ECO:0000259" key="5">
    <source>
        <dbReference type="PROSITE" id="PS50173"/>
    </source>
</evidence>
<dbReference type="GO" id="GO:0019985">
    <property type="term" value="P:translesion synthesis"/>
    <property type="evidence" value="ECO:0007669"/>
    <property type="project" value="TreeGrafter"/>
</dbReference>
<evidence type="ECO:0000256" key="1">
    <source>
        <dbReference type="ARBA" id="ARBA00010945"/>
    </source>
</evidence>
<dbReference type="Gene3D" id="3.30.70.270">
    <property type="match status" value="1"/>
</dbReference>
<feature type="region of interest" description="Disordered" evidence="4">
    <location>
        <begin position="699"/>
        <end position="776"/>
    </location>
</feature>